<feature type="region of interest" description="Disordered" evidence="1">
    <location>
        <begin position="1"/>
        <end position="49"/>
    </location>
</feature>
<dbReference type="Proteomes" id="UP001633002">
    <property type="component" value="Unassembled WGS sequence"/>
</dbReference>
<evidence type="ECO:0000313" key="3">
    <source>
        <dbReference type="Proteomes" id="UP001633002"/>
    </source>
</evidence>
<name>A0ABD3HCH2_9MARC</name>
<gene>
    <name evidence="2" type="ORF">R1sor_015407</name>
</gene>
<dbReference type="AlphaFoldDB" id="A0ABD3HCH2"/>
<organism evidence="2 3">
    <name type="scientific">Riccia sorocarpa</name>
    <dbReference type="NCBI Taxonomy" id="122646"/>
    <lineage>
        <taxon>Eukaryota</taxon>
        <taxon>Viridiplantae</taxon>
        <taxon>Streptophyta</taxon>
        <taxon>Embryophyta</taxon>
        <taxon>Marchantiophyta</taxon>
        <taxon>Marchantiopsida</taxon>
        <taxon>Marchantiidae</taxon>
        <taxon>Marchantiales</taxon>
        <taxon>Ricciaceae</taxon>
        <taxon>Riccia</taxon>
    </lineage>
</organism>
<dbReference type="EMBL" id="JBJQOH010000004">
    <property type="protein sequence ID" value="KAL3689098.1"/>
    <property type="molecule type" value="Genomic_DNA"/>
</dbReference>
<proteinExistence type="predicted"/>
<keyword evidence="3" id="KW-1185">Reference proteome</keyword>
<accession>A0ABD3HCH2</accession>
<reference evidence="2 3" key="1">
    <citation type="submission" date="2024-09" db="EMBL/GenBank/DDBJ databases">
        <title>Chromosome-scale assembly of Riccia sorocarpa.</title>
        <authorList>
            <person name="Paukszto L."/>
        </authorList>
    </citation>
    <scope>NUCLEOTIDE SEQUENCE [LARGE SCALE GENOMIC DNA]</scope>
    <source>
        <strain evidence="2">LP-2024</strain>
        <tissue evidence="2">Aerial parts of the thallus</tissue>
    </source>
</reference>
<evidence type="ECO:0000256" key="1">
    <source>
        <dbReference type="SAM" id="MobiDB-lite"/>
    </source>
</evidence>
<evidence type="ECO:0000313" key="2">
    <source>
        <dbReference type="EMBL" id="KAL3689098.1"/>
    </source>
</evidence>
<comment type="caution">
    <text evidence="2">The sequence shown here is derived from an EMBL/GenBank/DDBJ whole genome shotgun (WGS) entry which is preliminary data.</text>
</comment>
<sequence>MEWEVTVPIRGAEVDEPVGDGGETSTQATRRGTSKKKTRAPAQREGQRLQWTPEMVVHLLELNKIEWHDGETLYGRDVIVTADQKLKKLQAGLAAKVLHSHGLEVPCTPEDEANIIETDDGDANGRRLNSGVKRTTAPKTTQQILSDCMAEI</sequence>
<protein>
    <submittedName>
        <fullName evidence="2">Uncharacterized protein</fullName>
    </submittedName>
</protein>